<evidence type="ECO:0000256" key="2">
    <source>
        <dbReference type="SAM" id="MobiDB-lite"/>
    </source>
</evidence>
<dbReference type="PANTHER" id="PTHR43156">
    <property type="entry name" value="STAGE II SPORULATION PROTEIN E-RELATED"/>
    <property type="match status" value="1"/>
</dbReference>
<keyword evidence="3" id="KW-0472">Membrane</keyword>
<dbReference type="PANTHER" id="PTHR43156:SF2">
    <property type="entry name" value="STAGE II SPORULATION PROTEIN E"/>
    <property type="match status" value="1"/>
</dbReference>
<dbReference type="Proteomes" id="UP000184111">
    <property type="component" value="Unassembled WGS sequence"/>
</dbReference>
<name>A0A1M7H2V7_9ACTN</name>
<feature type="transmembrane region" description="Helical" evidence="3">
    <location>
        <begin position="92"/>
        <end position="112"/>
    </location>
</feature>
<dbReference type="GO" id="GO:0016791">
    <property type="term" value="F:phosphatase activity"/>
    <property type="evidence" value="ECO:0007669"/>
    <property type="project" value="TreeGrafter"/>
</dbReference>
<dbReference type="FunFam" id="3.60.40.10:FF:000058">
    <property type="entry name" value="Stage II sporulation protein E"/>
    <property type="match status" value="1"/>
</dbReference>
<dbReference type="STRING" id="310782.SAMN05216499_109135"/>
<dbReference type="Pfam" id="PF07228">
    <property type="entry name" value="SpoIIE"/>
    <property type="match status" value="1"/>
</dbReference>
<dbReference type="SMART" id="SM00331">
    <property type="entry name" value="PP2C_SIG"/>
    <property type="match status" value="1"/>
</dbReference>
<evidence type="ECO:0000313" key="5">
    <source>
        <dbReference type="EMBL" id="SHM22509.1"/>
    </source>
</evidence>
<keyword evidence="1" id="KW-0378">Hydrolase</keyword>
<evidence type="ECO:0000256" key="3">
    <source>
        <dbReference type="SAM" id="Phobius"/>
    </source>
</evidence>
<feature type="region of interest" description="Disordered" evidence="2">
    <location>
        <begin position="365"/>
        <end position="386"/>
    </location>
</feature>
<evidence type="ECO:0000259" key="4">
    <source>
        <dbReference type="SMART" id="SM00331"/>
    </source>
</evidence>
<evidence type="ECO:0000313" key="6">
    <source>
        <dbReference type="Proteomes" id="UP000184111"/>
    </source>
</evidence>
<dbReference type="Gene3D" id="3.60.40.10">
    <property type="entry name" value="PPM-type phosphatase domain"/>
    <property type="match status" value="1"/>
</dbReference>
<feature type="transmembrane region" description="Helical" evidence="3">
    <location>
        <begin position="69"/>
        <end position="86"/>
    </location>
</feature>
<feature type="domain" description="PPM-type phosphatase" evidence="4">
    <location>
        <begin position="140"/>
        <end position="365"/>
    </location>
</feature>
<proteinExistence type="predicted"/>
<dbReference type="InterPro" id="IPR052016">
    <property type="entry name" value="Bact_Sigma-Reg"/>
</dbReference>
<reference evidence="5 6" key="1">
    <citation type="submission" date="2016-11" db="EMBL/GenBank/DDBJ databases">
        <authorList>
            <person name="Jaros S."/>
            <person name="Januszkiewicz K."/>
            <person name="Wedrychowicz H."/>
        </authorList>
    </citation>
    <scope>NUCLEOTIDE SEQUENCE [LARGE SCALE GENOMIC DNA]</scope>
    <source>
        <strain evidence="5 6">CGMCC 4.2025</strain>
    </source>
</reference>
<evidence type="ECO:0000256" key="1">
    <source>
        <dbReference type="ARBA" id="ARBA00022801"/>
    </source>
</evidence>
<protein>
    <submittedName>
        <fullName evidence="5">Stage II sporulation protein E (SpoIIE)</fullName>
    </submittedName>
</protein>
<organism evidence="5 6">
    <name type="scientific">Actinacidiphila paucisporea</name>
    <dbReference type="NCBI Taxonomy" id="310782"/>
    <lineage>
        <taxon>Bacteria</taxon>
        <taxon>Bacillati</taxon>
        <taxon>Actinomycetota</taxon>
        <taxon>Actinomycetes</taxon>
        <taxon>Kitasatosporales</taxon>
        <taxon>Streptomycetaceae</taxon>
        <taxon>Actinacidiphila</taxon>
    </lineage>
</organism>
<dbReference type="EMBL" id="FRBI01000009">
    <property type="protein sequence ID" value="SHM22509.1"/>
    <property type="molecule type" value="Genomic_DNA"/>
</dbReference>
<keyword evidence="6" id="KW-1185">Reference proteome</keyword>
<dbReference type="AlphaFoldDB" id="A0A1M7H2V7"/>
<dbReference type="InterPro" id="IPR001932">
    <property type="entry name" value="PPM-type_phosphatase-like_dom"/>
</dbReference>
<keyword evidence="3" id="KW-0812">Transmembrane</keyword>
<sequence length="386" mass="40689">MPARHLHPPLWKSVSARECAWTALAAVLITLVPVVDLFVPPDIHLAHALVLPVALAAVFLGPRRSTLTAGLAVLALIAAGAERMSLTTESVLLQLCSLVGLSVLLIVISRLLERRRHEVLGLRRVSEAVLRPLPRQAGPVSIASAYRAADVGTPVGGDLYAVARTADSTRLLIGDVRGKGLGSVGDTELVLGAFRAAAHRQSPLPELVASLEGSVRWGMNERGDAAGSLETAERFVTAAVIEIPDDDPCVHVISCGHLPPLLFHQGTVAALDTADPAPPLGLGALADGGYTPTTFAFVPGDRLLMYTDGVTEARDGKGDFYPLLERAAAWVDHHPGRLVQAVTADLRAHAPAGLDDDMAVVALQRDEPRAAGVPEDPEDPEELCGR</sequence>
<feature type="compositionally biased region" description="Acidic residues" evidence="2">
    <location>
        <begin position="375"/>
        <end position="386"/>
    </location>
</feature>
<feature type="transmembrane region" description="Helical" evidence="3">
    <location>
        <begin position="45"/>
        <end position="62"/>
    </location>
</feature>
<accession>A0A1M7H2V7</accession>
<gene>
    <name evidence="5" type="ORF">SAMN05216499_109135</name>
</gene>
<keyword evidence="3" id="KW-1133">Transmembrane helix</keyword>
<dbReference type="SUPFAM" id="SSF81606">
    <property type="entry name" value="PP2C-like"/>
    <property type="match status" value="1"/>
</dbReference>
<dbReference type="InterPro" id="IPR036457">
    <property type="entry name" value="PPM-type-like_dom_sf"/>
</dbReference>
<feature type="transmembrane region" description="Helical" evidence="3">
    <location>
        <begin position="20"/>
        <end position="39"/>
    </location>
</feature>